<dbReference type="RefSeq" id="XP_022104208.1">
    <property type="nucleotide sequence ID" value="XM_022248516.1"/>
</dbReference>
<name>A0A8B7ZEX1_ACAPL</name>
<reference evidence="2" key="1">
    <citation type="submission" date="2025-08" db="UniProtKB">
        <authorList>
            <consortium name="RefSeq"/>
        </authorList>
    </citation>
    <scope>IDENTIFICATION</scope>
</reference>
<gene>
    <name evidence="2" type="primary">LOC110986558</name>
</gene>
<dbReference type="GeneID" id="110986558"/>
<dbReference type="KEGG" id="aplc:110986558"/>
<sequence length="127" mass="14511">MRDTAYMDACKRVAYSSGTAVEKPATKVNERHRLHKCQQKGYPLHFEQEFLDFKKELPRVCIPAVYPHRVTINGGPGIRRSHRAPAPLRCACRWPLGNTAQVGGQHQCYIGCTCDRRSNEFRKVRKG</sequence>
<protein>
    <submittedName>
        <fullName evidence="2">Uncharacterized protein LOC110986558</fullName>
    </submittedName>
</protein>
<organism evidence="1 2">
    <name type="scientific">Acanthaster planci</name>
    <name type="common">Crown-of-thorns starfish</name>
    <dbReference type="NCBI Taxonomy" id="133434"/>
    <lineage>
        <taxon>Eukaryota</taxon>
        <taxon>Metazoa</taxon>
        <taxon>Echinodermata</taxon>
        <taxon>Eleutherozoa</taxon>
        <taxon>Asterozoa</taxon>
        <taxon>Asteroidea</taxon>
        <taxon>Valvatacea</taxon>
        <taxon>Valvatida</taxon>
        <taxon>Acanthasteridae</taxon>
        <taxon>Acanthaster</taxon>
    </lineage>
</organism>
<keyword evidence="1" id="KW-1185">Reference proteome</keyword>
<evidence type="ECO:0000313" key="2">
    <source>
        <dbReference type="RefSeq" id="XP_022104208.1"/>
    </source>
</evidence>
<accession>A0A8B7ZEX1</accession>
<evidence type="ECO:0000313" key="1">
    <source>
        <dbReference type="Proteomes" id="UP000694845"/>
    </source>
</evidence>
<proteinExistence type="predicted"/>
<dbReference type="AlphaFoldDB" id="A0A8B7ZEX1"/>
<dbReference type="Proteomes" id="UP000694845">
    <property type="component" value="Unplaced"/>
</dbReference>